<dbReference type="PANTHER" id="PTHR45868">
    <property type="entry name" value="HEAVY METAL-ASSOCIATED ISOPRENYLATED PLANT PROTEIN 33-RELATED"/>
    <property type="match status" value="1"/>
</dbReference>
<keyword evidence="2" id="KW-0488">Methylation</keyword>
<dbReference type="GO" id="GO:0046872">
    <property type="term" value="F:metal ion binding"/>
    <property type="evidence" value="ECO:0007669"/>
    <property type="project" value="UniProtKB-KW"/>
</dbReference>
<dbReference type="GO" id="GO:0016020">
    <property type="term" value="C:membrane"/>
    <property type="evidence" value="ECO:0007669"/>
    <property type="project" value="UniProtKB-SubCell"/>
</dbReference>
<feature type="domain" description="HMA" evidence="6">
    <location>
        <begin position="5"/>
        <end position="68"/>
    </location>
</feature>
<dbReference type="CDD" id="cd00371">
    <property type="entry name" value="HMA"/>
    <property type="match status" value="1"/>
</dbReference>
<dbReference type="InterPro" id="IPR036163">
    <property type="entry name" value="HMA_dom_sf"/>
</dbReference>
<dbReference type="EMBL" id="OU503045">
    <property type="protein sequence ID" value="CAI9770140.1"/>
    <property type="molecule type" value="Genomic_DNA"/>
</dbReference>
<comment type="similarity">
    <text evidence="5">Belongs to the HIPP family.</text>
</comment>
<dbReference type="AlphaFoldDB" id="A0AAD2E0F5"/>
<evidence type="ECO:0000256" key="1">
    <source>
        <dbReference type="ARBA" id="ARBA00004170"/>
    </source>
</evidence>
<dbReference type="Pfam" id="PF00403">
    <property type="entry name" value="HMA"/>
    <property type="match status" value="1"/>
</dbReference>
<keyword evidence="4" id="KW-0449">Lipoprotein</keyword>
<gene>
    <name evidence="7" type="ORF">FPE_LOCUS17773</name>
</gene>
<evidence type="ECO:0000256" key="4">
    <source>
        <dbReference type="ARBA" id="ARBA00023289"/>
    </source>
</evidence>
<keyword evidence="3" id="KW-0479">Metal-binding</keyword>
<dbReference type="Gene3D" id="3.30.70.100">
    <property type="match status" value="1"/>
</dbReference>
<evidence type="ECO:0000256" key="2">
    <source>
        <dbReference type="ARBA" id="ARBA00022481"/>
    </source>
</evidence>
<keyword evidence="4" id="KW-0636">Prenylation</keyword>
<evidence type="ECO:0000313" key="8">
    <source>
        <dbReference type="Proteomes" id="UP000834106"/>
    </source>
</evidence>
<accession>A0AAD2E0F5</accession>
<evidence type="ECO:0000259" key="6">
    <source>
        <dbReference type="PROSITE" id="PS50846"/>
    </source>
</evidence>
<evidence type="ECO:0000256" key="3">
    <source>
        <dbReference type="ARBA" id="ARBA00022723"/>
    </source>
</evidence>
<evidence type="ECO:0000256" key="5">
    <source>
        <dbReference type="ARBA" id="ARBA00024045"/>
    </source>
</evidence>
<dbReference type="SUPFAM" id="SSF55008">
    <property type="entry name" value="HMA, heavy metal-associated domain"/>
    <property type="match status" value="1"/>
</dbReference>
<sequence length="156" mass="18056">MYDFKQDCILKVDMRCDACKRKTLEVLNSICGVYSATFSAKEGLAKIWGEVDPNLLLSALARTGQHAEIVWAKLDHPRIDRGYYNDYNAYGEHYRYSNYGSIEDTNWHRRALPDSSYNQNYYYDATPLPAARYVPSYTAPEYPYVEDQSLGFCNIM</sequence>
<name>A0AAD2E0F5_9LAMI</name>
<protein>
    <recommendedName>
        <fullName evidence="6">HMA domain-containing protein</fullName>
    </recommendedName>
</protein>
<proteinExistence type="inferred from homology"/>
<dbReference type="InterPro" id="IPR006121">
    <property type="entry name" value="HMA_dom"/>
</dbReference>
<evidence type="ECO:0000313" key="7">
    <source>
        <dbReference type="EMBL" id="CAI9770140.1"/>
    </source>
</evidence>
<dbReference type="PROSITE" id="PS50846">
    <property type="entry name" value="HMA_2"/>
    <property type="match status" value="1"/>
</dbReference>
<keyword evidence="8" id="KW-1185">Reference proteome</keyword>
<organism evidence="7 8">
    <name type="scientific">Fraxinus pennsylvanica</name>
    <dbReference type="NCBI Taxonomy" id="56036"/>
    <lineage>
        <taxon>Eukaryota</taxon>
        <taxon>Viridiplantae</taxon>
        <taxon>Streptophyta</taxon>
        <taxon>Embryophyta</taxon>
        <taxon>Tracheophyta</taxon>
        <taxon>Spermatophyta</taxon>
        <taxon>Magnoliopsida</taxon>
        <taxon>eudicotyledons</taxon>
        <taxon>Gunneridae</taxon>
        <taxon>Pentapetalae</taxon>
        <taxon>asterids</taxon>
        <taxon>lamiids</taxon>
        <taxon>Lamiales</taxon>
        <taxon>Oleaceae</taxon>
        <taxon>Oleeae</taxon>
        <taxon>Fraxinus</taxon>
    </lineage>
</organism>
<dbReference type="GO" id="GO:0009626">
    <property type="term" value="P:plant-type hypersensitive response"/>
    <property type="evidence" value="ECO:0007669"/>
    <property type="project" value="UniProtKB-KW"/>
</dbReference>
<comment type="subcellular location">
    <subcellularLocation>
        <location evidence="1">Membrane</location>
        <topology evidence="1">Peripheral membrane protein</topology>
    </subcellularLocation>
</comment>
<dbReference type="Proteomes" id="UP000834106">
    <property type="component" value="Chromosome 10"/>
</dbReference>
<reference evidence="7" key="1">
    <citation type="submission" date="2023-05" db="EMBL/GenBank/DDBJ databases">
        <authorList>
            <person name="Huff M."/>
        </authorList>
    </citation>
    <scope>NUCLEOTIDE SEQUENCE</scope>
</reference>
<dbReference type="PANTHER" id="PTHR45868:SF63">
    <property type="entry name" value="HMA DOMAIN-CONTAINING PROTEIN"/>
    <property type="match status" value="1"/>
</dbReference>